<evidence type="ECO:0000313" key="2">
    <source>
        <dbReference type="EMBL" id="KAK3283771.1"/>
    </source>
</evidence>
<dbReference type="Proteomes" id="UP001190700">
    <property type="component" value="Unassembled WGS sequence"/>
</dbReference>
<keyword evidence="3" id="KW-1185">Reference proteome</keyword>
<dbReference type="InterPro" id="IPR001173">
    <property type="entry name" value="Glyco_trans_2-like"/>
</dbReference>
<proteinExistence type="predicted"/>
<dbReference type="Gene3D" id="3.90.550.10">
    <property type="entry name" value="Spore Coat Polysaccharide Biosynthesis Protein SpsA, Chain A"/>
    <property type="match status" value="1"/>
</dbReference>
<evidence type="ECO:0000259" key="1">
    <source>
        <dbReference type="Pfam" id="PF00535"/>
    </source>
</evidence>
<dbReference type="SUPFAM" id="SSF53448">
    <property type="entry name" value="Nucleotide-diphospho-sugar transferases"/>
    <property type="match status" value="1"/>
</dbReference>
<dbReference type="PANTHER" id="PTHR22916">
    <property type="entry name" value="GLYCOSYLTRANSFERASE"/>
    <property type="match status" value="1"/>
</dbReference>
<protein>
    <recommendedName>
        <fullName evidence="1">Glycosyltransferase 2-like domain-containing protein</fullName>
    </recommendedName>
</protein>
<dbReference type="Pfam" id="PF00535">
    <property type="entry name" value="Glycos_transf_2"/>
    <property type="match status" value="1"/>
</dbReference>
<dbReference type="AlphaFoldDB" id="A0AAE0LFQ7"/>
<dbReference type="EMBL" id="LGRX02002655">
    <property type="protein sequence ID" value="KAK3283771.1"/>
    <property type="molecule type" value="Genomic_DNA"/>
</dbReference>
<gene>
    <name evidence="2" type="ORF">CYMTET_8536</name>
</gene>
<dbReference type="InterPro" id="IPR029044">
    <property type="entry name" value="Nucleotide-diphossugar_trans"/>
</dbReference>
<reference evidence="2 3" key="1">
    <citation type="journal article" date="2015" name="Genome Biol. Evol.">
        <title>Comparative Genomics of a Bacterivorous Green Alga Reveals Evolutionary Causalities and Consequences of Phago-Mixotrophic Mode of Nutrition.</title>
        <authorList>
            <person name="Burns J.A."/>
            <person name="Paasch A."/>
            <person name="Narechania A."/>
            <person name="Kim E."/>
        </authorList>
    </citation>
    <scope>NUCLEOTIDE SEQUENCE [LARGE SCALE GENOMIC DNA]</scope>
    <source>
        <strain evidence="2 3">PLY_AMNH</strain>
    </source>
</reference>
<dbReference type="PANTHER" id="PTHR22916:SF3">
    <property type="entry name" value="UDP-GLCNAC:BETAGAL BETA-1,3-N-ACETYLGLUCOSAMINYLTRANSFERASE-LIKE PROTEIN 1"/>
    <property type="match status" value="1"/>
</dbReference>
<evidence type="ECO:0000313" key="3">
    <source>
        <dbReference type="Proteomes" id="UP001190700"/>
    </source>
</evidence>
<organism evidence="2 3">
    <name type="scientific">Cymbomonas tetramitiformis</name>
    <dbReference type="NCBI Taxonomy" id="36881"/>
    <lineage>
        <taxon>Eukaryota</taxon>
        <taxon>Viridiplantae</taxon>
        <taxon>Chlorophyta</taxon>
        <taxon>Pyramimonadophyceae</taxon>
        <taxon>Pyramimonadales</taxon>
        <taxon>Pyramimonadaceae</taxon>
        <taxon>Cymbomonas</taxon>
    </lineage>
</organism>
<accession>A0AAE0LFQ7</accession>
<sequence>MRNAQQYLGPMLQSIVGQTYKGNMELCVYDDGSTDDSRQILEGWRETLCARGVQLVITPSPSQTAGGCGKGRNVAVQNSKGSFLCFLDADDIMAPRRVEAQLEIAQRHQNALVGSRVWRNDEATPRYTRWLNTMTQDQLYWQRLREVTLCQPTWFCSRAVFHAVDGYVEDHANQAEDMIFLYKHVANGGALIRADEELLFYRFHAGSVTGQRAVSKDVIWGLRVAELERLLATDTRWCRGFTIWWEGNIKQQSFGFHERNPKVF</sequence>
<name>A0AAE0LFQ7_9CHLO</name>
<comment type="caution">
    <text evidence="2">The sequence shown here is derived from an EMBL/GenBank/DDBJ whole genome shotgun (WGS) entry which is preliminary data.</text>
</comment>
<dbReference type="GO" id="GO:0016758">
    <property type="term" value="F:hexosyltransferase activity"/>
    <property type="evidence" value="ECO:0007669"/>
    <property type="project" value="UniProtKB-ARBA"/>
</dbReference>
<feature type="domain" description="Glycosyltransferase 2-like" evidence="1">
    <location>
        <begin position="2"/>
        <end position="161"/>
    </location>
</feature>